<comment type="subcellular location">
    <subcellularLocation>
        <location evidence="1">Cell membrane</location>
        <topology evidence="1">Multi-pass membrane protein</topology>
    </subcellularLocation>
</comment>
<keyword evidence="4 7" id="KW-0812">Transmembrane</keyword>
<keyword evidence="6 7" id="KW-0472">Membrane</keyword>
<comment type="caution">
    <text evidence="8">The sequence shown here is derived from an EMBL/GenBank/DDBJ whole genome shotgun (WGS) entry which is preliminary data.</text>
</comment>
<evidence type="ECO:0000256" key="2">
    <source>
        <dbReference type="ARBA" id="ARBA00006679"/>
    </source>
</evidence>
<sequence length="141" mass="15354">MADRLDRFAPYALAALRIAAASIFILHGTQKLFGFPAPPGSGLPEVFSLFWIGAVMEFAGGLLVLVGLFTRPVAFLLSGEMAVAYWMFHAPRNYYPLLNGGDAAILYCFVFLLLVFTGPGAWSFDEAWGRRADDGRKSSLG</sequence>
<evidence type="ECO:0000256" key="1">
    <source>
        <dbReference type="ARBA" id="ARBA00004651"/>
    </source>
</evidence>
<feature type="transmembrane region" description="Helical" evidence="7">
    <location>
        <begin position="103"/>
        <end position="122"/>
    </location>
</feature>
<dbReference type="EMBL" id="JAPFQI010000022">
    <property type="protein sequence ID" value="MCW8087842.1"/>
    <property type="molecule type" value="Genomic_DNA"/>
</dbReference>
<evidence type="ECO:0000313" key="9">
    <source>
        <dbReference type="Proteomes" id="UP001526430"/>
    </source>
</evidence>
<evidence type="ECO:0000256" key="7">
    <source>
        <dbReference type="SAM" id="Phobius"/>
    </source>
</evidence>
<evidence type="ECO:0000313" key="8">
    <source>
        <dbReference type="EMBL" id="MCW8087842.1"/>
    </source>
</evidence>
<evidence type="ECO:0000256" key="5">
    <source>
        <dbReference type="ARBA" id="ARBA00022989"/>
    </source>
</evidence>
<reference evidence="8 9" key="1">
    <citation type="submission" date="2022-10" db="EMBL/GenBank/DDBJ databases">
        <title>Roseococcus glaciei nov., sp. nov., isolated from glacier.</title>
        <authorList>
            <person name="Liu Q."/>
            <person name="Xin Y.-H."/>
        </authorList>
    </citation>
    <scope>NUCLEOTIDE SEQUENCE [LARGE SCALE GENOMIC DNA]</scope>
    <source>
        <strain evidence="8 9">MDT2-1-1</strain>
    </source>
</reference>
<feature type="transmembrane region" description="Helical" evidence="7">
    <location>
        <begin position="7"/>
        <end position="26"/>
    </location>
</feature>
<feature type="transmembrane region" description="Helical" evidence="7">
    <location>
        <begin position="46"/>
        <end position="66"/>
    </location>
</feature>
<accession>A0ABT3P0A2</accession>
<keyword evidence="5 7" id="KW-1133">Transmembrane helix</keyword>
<proteinExistence type="inferred from homology"/>
<protein>
    <submittedName>
        <fullName evidence="8">DoxX family protein</fullName>
    </submittedName>
</protein>
<dbReference type="Pfam" id="PF07681">
    <property type="entry name" value="DoxX"/>
    <property type="match status" value="1"/>
</dbReference>
<keyword evidence="3" id="KW-1003">Cell membrane</keyword>
<comment type="similarity">
    <text evidence="2">Belongs to the DoxX family.</text>
</comment>
<name>A0ABT3P0A2_9PROT</name>
<dbReference type="Proteomes" id="UP001526430">
    <property type="component" value="Unassembled WGS sequence"/>
</dbReference>
<evidence type="ECO:0000256" key="6">
    <source>
        <dbReference type="ARBA" id="ARBA00023136"/>
    </source>
</evidence>
<gene>
    <name evidence="8" type="ORF">OF850_19755</name>
</gene>
<keyword evidence="9" id="KW-1185">Reference proteome</keyword>
<dbReference type="RefSeq" id="WP_301592048.1">
    <property type="nucleotide sequence ID" value="NZ_JAPFQI010000022.1"/>
</dbReference>
<dbReference type="InterPro" id="IPR032808">
    <property type="entry name" value="DoxX"/>
</dbReference>
<evidence type="ECO:0000256" key="3">
    <source>
        <dbReference type="ARBA" id="ARBA00022475"/>
    </source>
</evidence>
<dbReference type="PANTHER" id="PTHR33452:SF4">
    <property type="entry name" value="BLL4328 PROTEIN"/>
    <property type="match status" value="1"/>
</dbReference>
<organism evidence="8 9">
    <name type="scientific">Sabulicella glaciei</name>
    <dbReference type="NCBI Taxonomy" id="2984948"/>
    <lineage>
        <taxon>Bacteria</taxon>
        <taxon>Pseudomonadati</taxon>
        <taxon>Pseudomonadota</taxon>
        <taxon>Alphaproteobacteria</taxon>
        <taxon>Acetobacterales</taxon>
        <taxon>Acetobacteraceae</taxon>
        <taxon>Sabulicella</taxon>
    </lineage>
</organism>
<dbReference type="InterPro" id="IPR051907">
    <property type="entry name" value="DoxX-like_oxidoreductase"/>
</dbReference>
<feature type="transmembrane region" description="Helical" evidence="7">
    <location>
        <begin position="73"/>
        <end position="91"/>
    </location>
</feature>
<evidence type="ECO:0000256" key="4">
    <source>
        <dbReference type="ARBA" id="ARBA00022692"/>
    </source>
</evidence>
<dbReference type="PANTHER" id="PTHR33452">
    <property type="entry name" value="OXIDOREDUCTASE CATD-RELATED"/>
    <property type="match status" value="1"/>
</dbReference>